<dbReference type="Proteomes" id="UP000887578">
    <property type="component" value="Unplaced"/>
</dbReference>
<evidence type="ECO:0000313" key="2">
    <source>
        <dbReference type="WBParaSite" id="PDA_v2.g19218.t1"/>
    </source>
</evidence>
<dbReference type="WBParaSite" id="PDA_v2.g19218.t1">
    <property type="protein sequence ID" value="PDA_v2.g19218.t1"/>
    <property type="gene ID" value="PDA_v2.g19218"/>
</dbReference>
<evidence type="ECO:0000313" key="1">
    <source>
        <dbReference type="Proteomes" id="UP000887578"/>
    </source>
</evidence>
<proteinExistence type="predicted"/>
<keyword evidence="1" id="KW-1185">Reference proteome</keyword>
<name>A0A914PL86_9BILA</name>
<sequence>MISENTVKELSIIPHFSKICEIVLHEIRETFDIETCFAFIKKNKYTRFAIDFHYDISEAYKIRVETVIDEIVQTENHDYKVPYIYFSELDHKKEKKLRTLYDKN</sequence>
<dbReference type="AlphaFoldDB" id="A0A914PL86"/>
<protein>
    <submittedName>
        <fullName evidence="2">Uncharacterized protein</fullName>
    </submittedName>
</protein>
<organism evidence="1 2">
    <name type="scientific">Panagrolaimus davidi</name>
    <dbReference type="NCBI Taxonomy" id="227884"/>
    <lineage>
        <taxon>Eukaryota</taxon>
        <taxon>Metazoa</taxon>
        <taxon>Ecdysozoa</taxon>
        <taxon>Nematoda</taxon>
        <taxon>Chromadorea</taxon>
        <taxon>Rhabditida</taxon>
        <taxon>Tylenchina</taxon>
        <taxon>Panagrolaimomorpha</taxon>
        <taxon>Panagrolaimoidea</taxon>
        <taxon>Panagrolaimidae</taxon>
        <taxon>Panagrolaimus</taxon>
    </lineage>
</organism>
<reference evidence="2" key="1">
    <citation type="submission" date="2022-11" db="UniProtKB">
        <authorList>
            <consortium name="WormBaseParasite"/>
        </authorList>
    </citation>
    <scope>IDENTIFICATION</scope>
</reference>
<accession>A0A914PL86</accession>